<sequence length="417" mass="46882">MYNGKAVQSLGSRPEVECRCSPSLRSIRDPAEAVALIQDLESEKSKTTDWQSQAKGNRRVNEVKRHLQECLHVAYAQAAGKPNSSRASWNNCDTNGTWAAVLVQSSGSTRDVERANPHLRLTIELPLLDIVSSKVVSDGRVPTRIQQSSLSPVCSAPQQGTHRTPSIEKKSYKIRELEGSPCMGGELTTHRPVEIVSTVYTPREEISERKETSLSVQKTKEIPAEQDRRSYLASITDTDFTANGQIDWDKVEQLENAIWCAPANMNMSNFVRQRSFLSYVKILKKALVECKIKADRLIEEANTFYSQIQNVMTGDQLEKVAHIRILISYTLNEIRVVDANISNPNLLPTDPAQKDDSAARPLLTVPRRVQERYARQVRVIIENGSWCRLKTSGNVNRTDYAYLYTSLASYFINPSLL</sequence>
<accession>A0AAV2TMK2</accession>
<gene>
    <name evidence="1" type="ORF">CDAUBV1_LOCUS11794</name>
</gene>
<evidence type="ECO:0000313" key="2">
    <source>
        <dbReference type="Proteomes" id="UP001497525"/>
    </source>
</evidence>
<name>A0AAV2TMK2_CALDB</name>
<proteinExistence type="predicted"/>
<dbReference type="Proteomes" id="UP001497525">
    <property type="component" value="Unassembled WGS sequence"/>
</dbReference>
<reference evidence="1" key="1">
    <citation type="submission" date="2024-06" db="EMBL/GenBank/DDBJ databases">
        <authorList>
            <person name="Liu X."/>
            <person name="Lenzi L."/>
            <person name="Haldenby T S."/>
            <person name="Uol C."/>
        </authorList>
    </citation>
    <scope>NUCLEOTIDE SEQUENCE</scope>
</reference>
<dbReference type="AlphaFoldDB" id="A0AAV2TMK2"/>
<evidence type="ECO:0000313" key="1">
    <source>
        <dbReference type="EMBL" id="CAL5137489.1"/>
    </source>
</evidence>
<dbReference type="EMBL" id="CAXLJL010000401">
    <property type="protein sequence ID" value="CAL5137489.1"/>
    <property type="molecule type" value="Genomic_DNA"/>
</dbReference>
<organism evidence="1 2">
    <name type="scientific">Calicophoron daubneyi</name>
    <name type="common">Rumen fluke</name>
    <name type="synonym">Paramphistomum daubneyi</name>
    <dbReference type="NCBI Taxonomy" id="300641"/>
    <lineage>
        <taxon>Eukaryota</taxon>
        <taxon>Metazoa</taxon>
        <taxon>Spiralia</taxon>
        <taxon>Lophotrochozoa</taxon>
        <taxon>Platyhelminthes</taxon>
        <taxon>Trematoda</taxon>
        <taxon>Digenea</taxon>
        <taxon>Plagiorchiida</taxon>
        <taxon>Pronocephalata</taxon>
        <taxon>Paramphistomoidea</taxon>
        <taxon>Paramphistomidae</taxon>
        <taxon>Calicophoron</taxon>
    </lineage>
</organism>
<protein>
    <submittedName>
        <fullName evidence="1">Uncharacterized protein</fullName>
    </submittedName>
</protein>
<comment type="caution">
    <text evidence="1">The sequence shown here is derived from an EMBL/GenBank/DDBJ whole genome shotgun (WGS) entry which is preliminary data.</text>
</comment>